<organism evidence="2 3">
    <name type="scientific">Mycena alexandri</name>
    <dbReference type="NCBI Taxonomy" id="1745969"/>
    <lineage>
        <taxon>Eukaryota</taxon>
        <taxon>Fungi</taxon>
        <taxon>Dikarya</taxon>
        <taxon>Basidiomycota</taxon>
        <taxon>Agaricomycotina</taxon>
        <taxon>Agaricomycetes</taxon>
        <taxon>Agaricomycetidae</taxon>
        <taxon>Agaricales</taxon>
        <taxon>Marasmiineae</taxon>
        <taxon>Mycenaceae</taxon>
        <taxon>Mycena</taxon>
    </lineage>
</organism>
<feature type="region of interest" description="Disordered" evidence="1">
    <location>
        <begin position="343"/>
        <end position="364"/>
    </location>
</feature>
<keyword evidence="3" id="KW-1185">Reference proteome</keyword>
<dbReference type="AlphaFoldDB" id="A0AAD6SIV4"/>
<comment type="caution">
    <text evidence="2">The sequence shown here is derived from an EMBL/GenBank/DDBJ whole genome shotgun (WGS) entry which is preliminary data.</text>
</comment>
<evidence type="ECO:0000313" key="2">
    <source>
        <dbReference type="EMBL" id="KAJ7026890.1"/>
    </source>
</evidence>
<feature type="compositionally biased region" description="Polar residues" evidence="1">
    <location>
        <begin position="16"/>
        <end position="27"/>
    </location>
</feature>
<sequence>MQTSPPQKTLAEWKLSRNSAPQTQRQIQPAPPTDPHSVDLLRNRDPTKSLGPFDGRVGAFAEVNGEHYYITTNTDYIPAVPSLQHPHAVYLRSDMRYGTDDPTLWPQQWTDRYCHMPLIAKKGTRADLAPMWWDPSPRDWIVGSAVTRALGRLPVGRISWLVEVVQKVVQRCTDLRRSNKNLHPLFAELIQHILMWVEQLQSLPTTFSKMLFALTSLQREVLELDALYQYISIYKNRIAHYVPGTAHSVTQTVGAFTSSPGVAQQLWSAGIPFWFLRPTYVFDAENILEVVPLLEPSFSLPDPDAHAVGAPPALYTGNSTLDKIDAIHRAALHTPWYRDPFETSVDRARSPSPPPIASTSAQSDARPPRCALTISALYVLCESAVIFLSTTNNVSAADAPKANAPKGTPKVARDKFAPITAPEMPPSISCMENALAKVDRTSRPYTAADTRYVLPEPALFLNNNLARRHKWLHHWKLLRNAVWFMLVDSPQLLAPQQWRDVLEGVINTRGERGSKTYRRSREVEEIVLPVLEASGTQNLGALPVADDLVPEFTLEETREIIWEVAEAGFRFELCALDRKASGKQRLAQVKDCFAGHMLIGTPLRFAKLGWAAPTLEERHRYVARTAQLMVDWRTRSSPPRILQRVGDRRPWSPANMQELETAVCGYYTQAFWEHFGRAAVLPMRLDHDLEEKEEGEL</sequence>
<accession>A0AAD6SIV4</accession>
<feature type="region of interest" description="Disordered" evidence="1">
    <location>
        <begin position="1"/>
        <end position="51"/>
    </location>
</feature>
<protein>
    <submittedName>
        <fullName evidence="2">Uncharacterized protein</fullName>
    </submittedName>
</protein>
<evidence type="ECO:0000313" key="3">
    <source>
        <dbReference type="Proteomes" id="UP001218188"/>
    </source>
</evidence>
<proteinExistence type="predicted"/>
<dbReference type="EMBL" id="JARJCM010000132">
    <property type="protein sequence ID" value="KAJ7026890.1"/>
    <property type="molecule type" value="Genomic_DNA"/>
</dbReference>
<gene>
    <name evidence="2" type="ORF">C8F04DRAFT_965873</name>
</gene>
<feature type="compositionally biased region" description="Basic and acidic residues" evidence="1">
    <location>
        <begin position="36"/>
        <end position="47"/>
    </location>
</feature>
<reference evidence="2" key="1">
    <citation type="submission" date="2023-03" db="EMBL/GenBank/DDBJ databases">
        <title>Massive genome expansion in bonnet fungi (Mycena s.s.) driven by repeated elements and novel gene families across ecological guilds.</title>
        <authorList>
            <consortium name="Lawrence Berkeley National Laboratory"/>
            <person name="Harder C.B."/>
            <person name="Miyauchi S."/>
            <person name="Viragh M."/>
            <person name="Kuo A."/>
            <person name="Thoen E."/>
            <person name="Andreopoulos B."/>
            <person name="Lu D."/>
            <person name="Skrede I."/>
            <person name="Drula E."/>
            <person name="Henrissat B."/>
            <person name="Morin E."/>
            <person name="Kohler A."/>
            <person name="Barry K."/>
            <person name="LaButti K."/>
            <person name="Morin E."/>
            <person name="Salamov A."/>
            <person name="Lipzen A."/>
            <person name="Mereny Z."/>
            <person name="Hegedus B."/>
            <person name="Baldrian P."/>
            <person name="Stursova M."/>
            <person name="Weitz H."/>
            <person name="Taylor A."/>
            <person name="Grigoriev I.V."/>
            <person name="Nagy L.G."/>
            <person name="Martin F."/>
            <person name="Kauserud H."/>
        </authorList>
    </citation>
    <scope>NUCLEOTIDE SEQUENCE</scope>
    <source>
        <strain evidence="2">CBHHK200</strain>
    </source>
</reference>
<evidence type="ECO:0000256" key="1">
    <source>
        <dbReference type="SAM" id="MobiDB-lite"/>
    </source>
</evidence>
<dbReference type="Proteomes" id="UP001218188">
    <property type="component" value="Unassembled WGS sequence"/>
</dbReference>
<name>A0AAD6SIV4_9AGAR</name>